<dbReference type="AlphaFoldDB" id="A0A8S1MLC2"/>
<feature type="domain" description="CS" evidence="1">
    <location>
        <begin position="21"/>
        <end position="125"/>
    </location>
</feature>
<sequence>MLEPSKEFQEKAKGRQKFQHQGRTIYEWDQTLDDINIYIEPPKAVLKKYEDQVRQQLKPGEQMPKLDIQIKADHLKIGIKGNPPFIDEPLVKQCDSSESYWLVEDEELHIILQKAYKGELWPSVFIGHGKVDPLTEQELQKKMLLERFQEEHPGFDFSGAQVNGMVPNARTFMGGIKHN</sequence>
<gene>
    <name evidence="2" type="ORF">PPRIM_AZ9-3.1.T0650033</name>
</gene>
<evidence type="ECO:0000313" key="2">
    <source>
        <dbReference type="EMBL" id="CAD8081070.1"/>
    </source>
</evidence>
<comment type="caution">
    <text evidence="2">The sequence shown here is derived from an EMBL/GenBank/DDBJ whole genome shotgun (WGS) entry which is preliminary data.</text>
</comment>
<dbReference type="PANTHER" id="PTHR12356:SF18">
    <property type="entry name" value="NUDC DOMAIN-CONTAINING PROTEIN 2"/>
    <property type="match status" value="1"/>
</dbReference>
<dbReference type="GO" id="GO:0005737">
    <property type="term" value="C:cytoplasm"/>
    <property type="evidence" value="ECO:0007669"/>
    <property type="project" value="TreeGrafter"/>
</dbReference>
<reference evidence="2" key="1">
    <citation type="submission" date="2021-01" db="EMBL/GenBank/DDBJ databases">
        <authorList>
            <consortium name="Genoscope - CEA"/>
            <person name="William W."/>
        </authorList>
    </citation>
    <scope>NUCLEOTIDE SEQUENCE</scope>
</reference>
<dbReference type="InterPro" id="IPR037898">
    <property type="entry name" value="NudC_fam"/>
</dbReference>
<dbReference type="GO" id="GO:0051082">
    <property type="term" value="F:unfolded protein binding"/>
    <property type="evidence" value="ECO:0007669"/>
    <property type="project" value="TreeGrafter"/>
</dbReference>
<accession>A0A8S1MLC2</accession>
<dbReference type="PROSITE" id="PS51203">
    <property type="entry name" value="CS"/>
    <property type="match status" value="1"/>
</dbReference>
<proteinExistence type="predicted"/>
<protein>
    <recommendedName>
        <fullName evidence="1">CS domain-containing protein</fullName>
    </recommendedName>
</protein>
<dbReference type="Pfam" id="PF04969">
    <property type="entry name" value="CS"/>
    <property type="match status" value="1"/>
</dbReference>
<dbReference type="CDD" id="cd06467">
    <property type="entry name" value="p23_NUDC_like"/>
    <property type="match status" value="1"/>
</dbReference>
<dbReference type="EMBL" id="CAJJDM010000067">
    <property type="protein sequence ID" value="CAD8081070.1"/>
    <property type="molecule type" value="Genomic_DNA"/>
</dbReference>
<dbReference type="InterPro" id="IPR007052">
    <property type="entry name" value="CS_dom"/>
</dbReference>
<dbReference type="PANTHER" id="PTHR12356">
    <property type="entry name" value="NUCLEAR MOVEMENT PROTEIN NUDC"/>
    <property type="match status" value="1"/>
</dbReference>
<organism evidence="2 3">
    <name type="scientific">Paramecium primaurelia</name>
    <dbReference type="NCBI Taxonomy" id="5886"/>
    <lineage>
        <taxon>Eukaryota</taxon>
        <taxon>Sar</taxon>
        <taxon>Alveolata</taxon>
        <taxon>Ciliophora</taxon>
        <taxon>Intramacronucleata</taxon>
        <taxon>Oligohymenophorea</taxon>
        <taxon>Peniculida</taxon>
        <taxon>Parameciidae</taxon>
        <taxon>Paramecium</taxon>
    </lineage>
</organism>
<dbReference type="Proteomes" id="UP000688137">
    <property type="component" value="Unassembled WGS sequence"/>
</dbReference>
<dbReference type="GO" id="GO:0006457">
    <property type="term" value="P:protein folding"/>
    <property type="evidence" value="ECO:0007669"/>
    <property type="project" value="TreeGrafter"/>
</dbReference>
<dbReference type="FunFam" id="2.60.40.790:FF:000037">
    <property type="entry name" value="NudC domain-containing protein 2"/>
    <property type="match status" value="1"/>
</dbReference>
<evidence type="ECO:0000259" key="1">
    <source>
        <dbReference type="PROSITE" id="PS51203"/>
    </source>
</evidence>
<name>A0A8S1MLC2_PARPR</name>
<dbReference type="OMA" id="RDVECSL"/>
<evidence type="ECO:0000313" key="3">
    <source>
        <dbReference type="Proteomes" id="UP000688137"/>
    </source>
</evidence>
<keyword evidence="3" id="KW-1185">Reference proteome</keyword>